<comment type="caution">
    <text evidence="4">The sequence shown here is derived from an EMBL/GenBank/DDBJ whole genome shotgun (WGS) entry which is preliminary data.</text>
</comment>
<dbReference type="SUPFAM" id="SSF53335">
    <property type="entry name" value="S-adenosyl-L-methionine-dependent methyltransferases"/>
    <property type="match status" value="1"/>
</dbReference>
<dbReference type="Gene3D" id="3.40.50.150">
    <property type="entry name" value="Vaccinia Virus protein VP39"/>
    <property type="match status" value="1"/>
</dbReference>
<evidence type="ECO:0000259" key="3">
    <source>
        <dbReference type="Pfam" id="PF08241"/>
    </source>
</evidence>
<feature type="domain" description="Methyltransferase type 11" evidence="3">
    <location>
        <begin position="95"/>
        <end position="142"/>
    </location>
</feature>
<evidence type="ECO:0000256" key="1">
    <source>
        <dbReference type="ARBA" id="ARBA00022603"/>
    </source>
</evidence>
<dbReference type="PANTHER" id="PTHR13090:SF1">
    <property type="entry name" value="ARGININE-HYDROXYLASE NDUFAF5, MITOCHONDRIAL"/>
    <property type="match status" value="1"/>
</dbReference>
<dbReference type="GO" id="GO:0008757">
    <property type="term" value="F:S-adenosylmethionine-dependent methyltransferase activity"/>
    <property type="evidence" value="ECO:0007669"/>
    <property type="project" value="InterPro"/>
</dbReference>
<dbReference type="Pfam" id="PF08241">
    <property type="entry name" value="Methyltransf_11"/>
    <property type="match status" value="1"/>
</dbReference>
<protein>
    <submittedName>
        <fullName evidence="4">Methyltransferase domain-containing protein</fullName>
    </submittedName>
</protein>
<keyword evidence="2 4" id="KW-0808">Transferase</keyword>
<dbReference type="Proteomes" id="UP000474159">
    <property type="component" value="Unassembled WGS sequence"/>
</dbReference>
<evidence type="ECO:0000256" key="2">
    <source>
        <dbReference type="ARBA" id="ARBA00022679"/>
    </source>
</evidence>
<dbReference type="GO" id="GO:0032259">
    <property type="term" value="P:methylation"/>
    <property type="evidence" value="ECO:0007669"/>
    <property type="project" value="UniProtKB-KW"/>
</dbReference>
<evidence type="ECO:0000313" key="5">
    <source>
        <dbReference type="Proteomes" id="UP000474159"/>
    </source>
</evidence>
<keyword evidence="5" id="KW-1185">Reference proteome</keyword>
<dbReference type="InterPro" id="IPR013216">
    <property type="entry name" value="Methyltransf_11"/>
</dbReference>
<dbReference type="PANTHER" id="PTHR13090">
    <property type="entry name" value="ARGININE-HYDROXYLASE NDUFAF5, MITOCHONDRIAL"/>
    <property type="match status" value="1"/>
</dbReference>
<evidence type="ECO:0000313" key="4">
    <source>
        <dbReference type="EMBL" id="KAB1071555.1"/>
    </source>
</evidence>
<dbReference type="RefSeq" id="WP_151004904.1">
    <property type="nucleotide sequence ID" value="NZ_BPQY01000237.1"/>
</dbReference>
<name>A0A6L3SRH7_9HYPH</name>
<reference evidence="4 5" key="1">
    <citation type="submission" date="2019-09" db="EMBL/GenBank/DDBJ databases">
        <title>YIM 48816 draft genome.</title>
        <authorList>
            <person name="Jiang L."/>
        </authorList>
    </citation>
    <scope>NUCLEOTIDE SEQUENCE [LARGE SCALE GENOMIC DNA]</scope>
    <source>
        <strain evidence="4 5">YIM 48816</strain>
    </source>
</reference>
<dbReference type="EMBL" id="VZZK01000054">
    <property type="protein sequence ID" value="KAB1071555.1"/>
    <property type="molecule type" value="Genomic_DNA"/>
</dbReference>
<dbReference type="InterPro" id="IPR050602">
    <property type="entry name" value="Malonyl-ACP_OMT"/>
</dbReference>
<accession>A0A6L3SRH7</accession>
<dbReference type="OrthoDB" id="9793723at2"/>
<dbReference type="InterPro" id="IPR029063">
    <property type="entry name" value="SAM-dependent_MTases_sf"/>
</dbReference>
<keyword evidence="1 4" id="KW-0489">Methyltransferase</keyword>
<dbReference type="AlphaFoldDB" id="A0A6L3SRH7"/>
<organism evidence="4 5">
    <name type="scientific">Methylobacterium soli</name>
    <dbReference type="NCBI Taxonomy" id="553447"/>
    <lineage>
        <taxon>Bacteria</taxon>
        <taxon>Pseudomonadati</taxon>
        <taxon>Pseudomonadota</taxon>
        <taxon>Alphaproteobacteria</taxon>
        <taxon>Hyphomicrobiales</taxon>
        <taxon>Methylobacteriaceae</taxon>
        <taxon>Methylobacterium</taxon>
    </lineage>
</organism>
<proteinExistence type="predicted"/>
<gene>
    <name evidence="4" type="ORF">F6X53_28985</name>
</gene>
<sequence length="304" mass="32973">MDPALPLFDTALVRRRLARARRDGYADFLLARLVDDLDDRLAAVLRHFPDALDLGTPLPAAAERLRAGGRTDRVLRLAPVAEDAAPDAAGGLLRAVGDPEALPVAPGRFDLAVSLLALQHVNDLPGALVQLRRALRPDGLFLGCLLGGRSLTELRQSFGAAESAVEGGVSPRVAPFAEVREMGALLQRAGFALPVTDTELVTVRYADPFGLMRDLRAMGLTNALGERRRTPLRRATLIRMAEIYAERFADPDGRLRASFEILWVSGWAPHASQQTPLKPGSARTRLADALNTQEFTPDADRSPR</sequence>